<dbReference type="SUPFAM" id="SSF101898">
    <property type="entry name" value="NHL repeat"/>
    <property type="match status" value="1"/>
</dbReference>
<feature type="domain" description="DUF7948" evidence="2">
    <location>
        <begin position="18"/>
        <end position="235"/>
    </location>
</feature>
<dbReference type="PANTHER" id="PTHR35580">
    <property type="entry name" value="CELL SURFACE GLYCOPROTEIN (S-LAYER PROTEIN)-LIKE PROTEIN"/>
    <property type="match status" value="1"/>
</dbReference>
<reference evidence="3 4" key="1">
    <citation type="submission" date="2017-07" db="EMBL/GenBank/DDBJ databases">
        <title>Paenibacillus herberti R33 genome sequencing and assembly.</title>
        <authorList>
            <person name="Su W."/>
        </authorList>
    </citation>
    <scope>NUCLEOTIDE SEQUENCE [LARGE SCALE GENOMIC DNA]</scope>
    <source>
        <strain evidence="3 4">R33</strain>
    </source>
</reference>
<dbReference type="Pfam" id="PF25778">
    <property type="entry name" value="DUF7948"/>
    <property type="match status" value="1"/>
</dbReference>
<dbReference type="Pfam" id="PF06739">
    <property type="entry name" value="SBBP"/>
    <property type="match status" value="7"/>
</dbReference>
<feature type="region of interest" description="Disordered" evidence="1">
    <location>
        <begin position="683"/>
        <end position="728"/>
    </location>
</feature>
<dbReference type="EMBL" id="NMUQ01000002">
    <property type="protein sequence ID" value="OXM14418.1"/>
    <property type="molecule type" value="Genomic_DNA"/>
</dbReference>
<protein>
    <recommendedName>
        <fullName evidence="2">DUF7948 domain-containing protein</fullName>
    </recommendedName>
</protein>
<evidence type="ECO:0000259" key="2">
    <source>
        <dbReference type="Pfam" id="PF25778"/>
    </source>
</evidence>
<dbReference type="Pfam" id="PF01391">
    <property type="entry name" value="Collagen"/>
    <property type="match status" value="1"/>
</dbReference>
<accession>A0A229NX29</accession>
<evidence type="ECO:0000256" key="1">
    <source>
        <dbReference type="SAM" id="MobiDB-lite"/>
    </source>
</evidence>
<keyword evidence="4" id="KW-1185">Reference proteome</keyword>
<evidence type="ECO:0000313" key="3">
    <source>
        <dbReference type="EMBL" id="OXM14418.1"/>
    </source>
</evidence>
<evidence type="ECO:0000313" key="4">
    <source>
        <dbReference type="Proteomes" id="UP000215145"/>
    </source>
</evidence>
<dbReference type="InterPro" id="IPR057708">
    <property type="entry name" value="DUF7948"/>
</dbReference>
<dbReference type="InterPro" id="IPR010620">
    <property type="entry name" value="SBBP_repeat"/>
</dbReference>
<dbReference type="PANTHER" id="PTHR35580:SF1">
    <property type="entry name" value="PHYTASE-LIKE DOMAIN-CONTAINING PROTEIN"/>
    <property type="match status" value="1"/>
</dbReference>
<dbReference type="RefSeq" id="WP_089525242.1">
    <property type="nucleotide sequence ID" value="NZ_NMUQ01000002.1"/>
</dbReference>
<feature type="compositionally biased region" description="Low complexity" evidence="1">
    <location>
        <begin position="789"/>
        <end position="811"/>
    </location>
</feature>
<dbReference type="InterPro" id="IPR008160">
    <property type="entry name" value="Collagen"/>
</dbReference>
<dbReference type="OrthoDB" id="9796428at2"/>
<organism evidence="3 4">
    <name type="scientific">Paenibacillus herberti</name>
    <dbReference type="NCBI Taxonomy" id="1619309"/>
    <lineage>
        <taxon>Bacteria</taxon>
        <taxon>Bacillati</taxon>
        <taxon>Bacillota</taxon>
        <taxon>Bacilli</taxon>
        <taxon>Bacillales</taxon>
        <taxon>Paenibacillaceae</taxon>
        <taxon>Paenibacillus</taxon>
    </lineage>
</organism>
<proteinExistence type="predicted"/>
<comment type="caution">
    <text evidence="3">The sequence shown here is derived from an EMBL/GenBank/DDBJ whole genome shotgun (WGS) entry which is preliminary data.</text>
</comment>
<feature type="region of interest" description="Disordered" evidence="1">
    <location>
        <begin position="777"/>
        <end position="837"/>
    </location>
</feature>
<dbReference type="Proteomes" id="UP000215145">
    <property type="component" value="Unassembled WGS sequence"/>
</dbReference>
<sequence length="957" mass="98932">MSGPSAQLRQLHGNLPVFEINKGQSDSQVAYLLRGHDSTFYFTSSHIAMMFGKLLDHHESTHIEQSSRKPAQKRWETWGLRMHFVGADKKPDITGLDQLRGTKNYYHGKDPLQWYTNIPTFGKVSYTGLYPGIDMLFYGNEHQLEFDFIVAPKANLQNILLEFEGADEVRIDEEGNLLVITNGHPLLLRLPLIYQESEAGKKRIDGGYVLRDDNRVAFELNEEYDIYSKLIIDPVLTYSTYLNGTDGAFGNGITVDSLGSAYVTGGTFSSDFPTQGPIQPTFGGFADAFLTKFTPSGTALIYSTYLGGSNFDQGQSVAVDAAGNAYVAGFTQSTDFPTANAFQSVAPPGMNAFVAKINPTGAAFLYSTYLGGNGDDIAAGITADPGGNAYITGTTSSTDFPLANPLQATLPSPSSSFVTKLNTAGNALIYSTYFGGPNGTQATGIAIDTSTNAYIVGSTTIGLPTSNALQPIFGGGLFDAFITKFNTAGTALVYSTYLGGSNEENGLGIAVDLSGNAYITGNTISTDFPTSNAVQATLSGNLDSFATKINAAGNGFIYSTYLGGMQNDTGNGISVDSSGNAYVTGQTLSADFPLANPIQASLAGDNDVFVTLFSPVGAFIYSTYLGGTEDDIGQSIAADSKGGAYITGTTSSPDFPIVNPFQSTSAIFPSAFVSKITELIVPGSTGPTGPTGPTGSTGNTGPTGATGASGPAGPTGATGVTGATGIQGPAGTTGATGVTGAIGATGITGATGPTGAQGLTGPIGVVGATGVNGMTGATGGAGGPGPSGPNGTTGASGPAGATGTAGSAGQAGLPGPRGPMGTRGAIGPEGNRGPDGKTIHRIKVIRIVKVLKPCKPEKGCTPSAHALALKLASDIKKQVSHDICFDLILITIRKLIQQIKQCKYKSASITLCKFDEQFIELTSIGEISTHKAKKILKLRNCLLEQLCRLQVKSKKSR</sequence>
<name>A0A229NX29_9BACL</name>
<gene>
    <name evidence="3" type="ORF">CGZ75_15855</name>
</gene>
<dbReference type="AlphaFoldDB" id="A0A229NX29"/>
<dbReference type="InterPro" id="IPR052918">
    <property type="entry name" value="Motility_Chemotaxis_Reg"/>
</dbReference>